<dbReference type="GO" id="GO:0006607">
    <property type="term" value="P:NLS-bearing protein import into nucleus"/>
    <property type="evidence" value="ECO:0007669"/>
    <property type="project" value="TreeGrafter"/>
</dbReference>
<keyword evidence="7" id="KW-1185">Reference proteome</keyword>
<sequence>MFGSAQPSSSPFGTPSSTPAFGTPSSTPAFGTPSFATPSSTPAFGTPSSTPAFGASSTPAFGSSLFSTPFSSQPQQQQQQQQQQTPLFQQQPTSSAFGFQNLLAAPQPSPFANAQLTTQMANVAPVPFSLADRDVQTIVDAYKEDPGNPKYAFKHLLFSVTEPQFRVKPAGVSDIMWAEAMGKLEGMDSADRERLWPQLVQGFKDLSQRLKIQDEVIVSDAERLRITQSNVKMLQRHFQADTLPWIQRLKQKEQILQQRLLRVMRIVEALEGKGCRIPLTKGEAELAEKLATITRQLKGSGAELSRRVQNLLTVSRVKANSNGFGGSVYLPGSTKIHDQSLADLQEVLQQQMEAIARLGGVLKRDIRDMEIMFTDDTGRIENGNLI</sequence>
<dbReference type="AlphaFoldDB" id="A0AA86S1Y0"/>
<dbReference type="GO" id="GO:0017056">
    <property type="term" value="F:structural constituent of nuclear pore"/>
    <property type="evidence" value="ECO:0007669"/>
    <property type="project" value="TreeGrafter"/>
</dbReference>
<feature type="region of interest" description="Disordered" evidence="4">
    <location>
        <begin position="1"/>
        <end position="91"/>
    </location>
</feature>
<dbReference type="InterPro" id="IPR024864">
    <property type="entry name" value="Nup54/Nup57/Nup44"/>
</dbReference>
<evidence type="ECO:0000256" key="2">
    <source>
        <dbReference type="ARBA" id="ARBA00022448"/>
    </source>
</evidence>
<evidence type="ECO:0000313" key="6">
    <source>
        <dbReference type="EMBL" id="CAJ1852191.1"/>
    </source>
</evidence>
<keyword evidence="3" id="KW-0539">Nucleus</keyword>
<protein>
    <recommendedName>
        <fullName evidence="5">Nucleoporin Nup54 alpha-helical domain-containing protein</fullName>
    </recommendedName>
</protein>
<feature type="compositionally biased region" description="Polar residues" evidence="4">
    <location>
        <begin position="23"/>
        <end position="61"/>
    </location>
</feature>
<proteinExistence type="predicted"/>
<dbReference type="PANTHER" id="PTHR13000:SF0">
    <property type="entry name" value="NUCLEOPORIN P54"/>
    <property type="match status" value="1"/>
</dbReference>
<evidence type="ECO:0000256" key="3">
    <source>
        <dbReference type="ARBA" id="ARBA00023242"/>
    </source>
</evidence>
<evidence type="ECO:0000256" key="4">
    <source>
        <dbReference type="SAM" id="MobiDB-lite"/>
    </source>
</evidence>
<dbReference type="EMBL" id="OY731398">
    <property type="protein sequence ID" value="CAJ1852191.1"/>
    <property type="molecule type" value="Genomic_DNA"/>
</dbReference>
<accession>A0AA86S1Y0</accession>
<dbReference type="PANTHER" id="PTHR13000">
    <property type="entry name" value="NUCLEOPORIN P54"/>
    <property type="match status" value="1"/>
</dbReference>
<gene>
    <name evidence="6" type="ORF">AYBTSS11_LOCUS1941</name>
</gene>
<dbReference type="GO" id="GO:0044613">
    <property type="term" value="C:nuclear pore central transport channel"/>
    <property type="evidence" value="ECO:0007669"/>
    <property type="project" value="TreeGrafter"/>
</dbReference>
<organism evidence="6 7">
    <name type="scientific">Sphenostylis stenocarpa</name>
    <dbReference type="NCBI Taxonomy" id="92480"/>
    <lineage>
        <taxon>Eukaryota</taxon>
        <taxon>Viridiplantae</taxon>
        <taxon>Streptophyta</taxon>
        <taxon>Embryophyta</taxon>
        <taxon>Tracheophyta</taxon>
        <taxon>Spermatophyta</taxon>
        <taxon>Magnoliopsida</taxon>
        <taxon>eudicotyledons</taxon>
        <taxon>Gunneridae</taxon>
        <taxon>Pentapetalae</taxon>
        <taxon>rosids</taxon>
        <taxon>fabids</taxon>
        <taxon>Fabales</taxon>
        <taxon>Fabaceae</taxon>
        <taxon>Papilionoideae</taxon>
        <taxon>50 kb inversion clade</taxon>
        <taxon>NPAAA clade</taxon>
        <taxon>indigoferoid/millettioid clade</taxon>
        <taxon>Phaseoleae</taxon>
        <taxon>Sphenostylis</taxon>
    </lineage>
</organism>
<name>A0AA86S1Y0_9FABA</name>
<dbReference type="Gramene" id="rna-AYBTSS11_LOCUS1941">
    <property type="protein sequence ID" value="CAJ1852191.1"/>
    <property type="gene ID" value="gene-AYBTSS11_LOCUS1941"/>
</dbReference>
<dbReference type="GO" id="GO:0036228">
    <property type="term" value="P:protein localization to nuclear inner membrane"/>
    <property type="evidence" value="ECO:0007669"/>
    <property type="project" value="TreeGrafter"/>
</dbReference>
<evidence type="ECO:0000259" key="5">
    <source>
        <dbReference type="Pfam" id="PF13874"/>
    </source>
</evidence>
<evidence type="ECO:0000256" key="1">
    <source>
        <dbReference type="ARBA" id="ARBA00004123"/>
    </source>
</evidence>
<dbReference type="Pfam" id="PF13874">
    <property type="entry name" value="Nup54"/>
    <property type="match status" value="1"/>
</dbReference>
<feature type="compositionally biased region" description="Low complexity" evidence="4">
    <location>
        <begin position="63"/>
        <end position="91"/>
    </location>
</feature>
<feature type="domain" description="Nucleoporin Nup54 alpha-helical" evidence="5">
    <location>
        <begin position="168"/>
        <end position="312"/>
    </location>
</feature>
<keyword evidence="2" id="KW-0813">Transport</keyword>
<reference evidence="6" key="1">
    <citation type="submission" date="2023-10" db="EMBL/GenBank/DDBJ databases">
        <authorList>
            <person name="Domelevo Entfellner J.-B."/>
        </authorList>
    </citation>
    <scope>NUCLEOTIDE SEQUENCE</scope>
</reference>
<dbReference type="GO" id="GO:0006999">
    <property type="term" value="P:nuclear pore organization"/>
    <property type="evidence" value="ECO:0007669"/>
    <property type="project" value="TreeGrafter"/>
</dbReference>
<comment type="subcellular location">
    <subcellularLocation>
        <location evidence="1">Nucleus</location>
    </subcellularLocation>
</comment>
<dbReference type="InterPro" id="IPR025712">
    <property type="entry name" value="Nup54_alpha-helical_dom"/>
</dbReference>
<evidence type="ECO:0000313" key="7">
    <source>
        <dbReference type="Proteomes" id="UP001189624"/>
    </source>
</evidence>
<dbReference type="Proteomes" id="UP001189624">
    <property type="component" value="Chromosome 1"/>
</dbReference>
<feature type="compositionally biased region" description="Low complexity" evidence="4">
    <location>
        <begin position="7"/>
        <end position="19"/>
    </location>
</feature>